<proteinExistence type="predicted"/>
<dbReference type="InterPro" id="IPR000182">
    <property type="entry name" value="GNAT_dom"/>
</dbReference>
<sequence>MEPAILSATPLISTERLTLRWLTLADAPFIFDLLTNPSWLQYIGDKGFKGVEDARNYIETGPIAMYQRCGHGLYLVERKTDGAPLGLCGLIKRDGLDDVDIGYGFMPQYWAQGYALESSLAVLDYGYQTLHLPRIVAITSDDNPASMRLLEKLGLRHTANVRLAAIDEDMLLYTPADGICI</sequence>
<reference evidence="3" key="1">
    <citation type="journal article" date="2019" name="Int. J. Syst. Evol. Microbiol.">
        <title>The Global Catalogue of Microorganisms (GCM) 10K type strain sequencing project: providing services to taxonomists for standard genome sequencing and annotation.</title>
        <authorList>
            <consortium name="The Broad Institute Genomics Platform"/>
            <consortium name="The Broad Institute Genome Sequencing Center for Infectious Disease"/>
            <person name="Wu L."/>
            <person name="Ma J."/>
        </authorList>
    </citation>
    <scope>NUCLEOTIDE SEQUENCE [LARGE SCALE GENOMIC DNA]</scope>
    <source>
        <strain evidence="3">CGMCC 1.8859</strain>
    </source>
</reference>
<dbReference type="Gene3D" id="3.40.630.30">
    <property type="match status" value="1"/>
</dbReference>
<dbReference type="PROSITE" id="PS51186">
    <property type="entry name" value="GNAT"/>
    <property type="match status" value="1"/>
</dbReference>
<gene>
    <name evidence="2" type="ORF">GCM10010970_02020</name>
</gene>
<name>A0ABQ2P416_9NEIS</name>
<dbReference type="Proteomes" id="UP000637267">
    <property type="component" value="Unassembled WGS sequence"/>
</dbReference>
<feature type="domain" description="N-acetyltransferase" evidence="1">
    <location>
        <begin position="17"/>
        <end position="177"/>
    </location>
</feature>
<dbReference type="InterPro" id="IPR016181">
    <property type="entry name" value="Acyl_CoA_acyltransferase"/>
</dbReference>
<protein>
    <submittedName>
        <fullName evidence="2">Alanine acetyltransferase</fullName>
    </submittedName>
</protein>
<evidence type="ECO:0000259" key="1">
    <source>
        <dbReference type="PROSITE" id="PS51186"/>
    </source>
</evidence>
<evidence type="ECO:0000313" key="3">
    <source>
        <dbReference type="Proteomes" id="UP000637267"/>
    </source>
</evidence>
<dbReference type="PANTHER" id="PTHR43792:SF1">
    <property type="entry name" value="N-ACETYLTRANSFERASE DOMAIN-CONTAINING PROTEIN"/>
    <property type="match status" value="1"/>
</dbReference>
<keyword evidence="3" id="KW-1185">Reference proteome</keyword>
<dbReference type="InterPro" id="IPR051531">
    <property type="entry name" value="N-acetyltransferase"/>
</dbReference>
<dbReference type="PANTHER" id="PTHR43792">
    <property type="entry name" value="GNAT FAMILY, PUTATIVE (AFU_ORTHOLOGUE AFUA_3G00765)-RELATED-RELATED"/>
    <property type="match status" value="1"/>
</dbReference>
<dbReference type="SUPFAM" id="SSF55729">
    <property type="entry name" value="Acyl-CoA N-acyltransferases (Nat)"/>
    <property type="match status" value="1"/>
</dbReference>
<evidence type="ECO:0000313" key="2">
    <source>
        <dbReference type="EMBL" id="GGP17881.1"/>
    </source>
</evidence>
<organism evidence="2 3">
    <name type="scientific">Silvimonas iriomotensis</name>
    <dbReference type="NCBI Taxonomy" id="449662"/>
    <lineage>
        <taxon>Bacteria</taxon>
        <taxon>Pseudomonadati</taxon>
        <taxon>Pseudomonadota</taxon>
        <taxon>Betaproteobacteria</taxon>
        <taxon>Neisseriales</taxon>
        <taxon>Chitinibacteraceae</taxon>
        <taxon>Silvimonas</taxon>
    </lineage>
</organism>
<comment type="caution">
    <text evidence="2">The sequence shown here is derived from an EMBL/GenBank/DDBJ whole genome shotgun (WGS) entry which is preliminary data.</text>
</comment>
<dbReference type="Pfam" id="PF13302">
    <property type="entry name" value="Acetyltransf_3"/>
    <property type="match status" value="1"/>
</dbReference>
<accession>A0ABQ2P416</accession>
<dbReference type="EMBL" id="BMLX01000001">
    <property type="protein sequence ID" value="GGP17881.1"/>
    <property type="molecule type" value="Genomic_DNA"/>
</dbReference>